<dbReference type="CDD" id="cd13124">
    <property type="entry name" value="MATE_SpoVB_like"/>
    <property type="match status" value="1"/>
</dbReference>
<keyword evidence="8" id="KW-1185">Reference proteome</keyword>
<organism evidence="7 8">
    <name type="scientific">Fructilactobacillus sanfranciscensis (strain TMW 1.1304)</name>
    <name type="common">Lactobacillus sanfranciscensis</name>
    <dbReference type="NCBI Taxonomy" id="714313"/>
    <lineage>
        <taxon>Bacteria</taxon>
        <taxon>Bacillati</taxon>
        <taxon>Bacillota</taxon>
        <taxon>Bacilli</taxon>
        <taxon>Lactobacillales</taxon>
        <taxon>Lactobacillaceae</taxon>
        <taxon>Fructilactobacillus</taxon>
    </lineage>
</organism>
<feature type="transmembrane region" description="Helical" evidence="6">
    <location>
        <begin position="266"/>
        <end position="288"/>
    </location>
</feature>
<gene>
    <name evidence="7" type="ordered locus">LSA_08480</name>
</gene>
<evidence type="ECO:0000256" key="1">
    <source>
        <dbReference type="ARBA" id="ARBA00004651"/>
    </source>
</evidence>
<dbReference type="Proteomes" id="UP000001285">
    <property type="component" value="Chromosome"/>
</dbReference>
<dbReference type="InterPro" id="IPR002797">
    <property type="entry name" value="Polysacc_synth"/>
</dbReference>
<dbReference type="PANTHER" id="PTHR30250:SF21">
    <property type="entry name" value="LIPID II FLIPPASE MURJ"/>
    <property type="match status" value="1"/>
</dbReference>
<feature type="transmembrane region" description="Helical" evidence="6">
    <location>
        <begin position="31"/>
        <end position="53"/>
    </location>
</feature>
<dbReference type="InterPro" id="IPR024923">
    <property type="entry name" value="PG_synth_SpoVB"/>
</dbReference>
<keyword evidence="3 6" id="KW-0812">Transmembrane</keyword>
<dbReference type="PIRSF" id="PIRSF038958">
    <property type="entry name" value="PG_synth_SpoVB"/>
    <property type="match status" value="1"/>
</dbReference>
<evidence type="ECO:0000256" key="2">
    <source>
        <dbReference type="ARBA" id="ARBA00022475"/>
    </source>
</evidence>
<protein>
    <submittedName>
        <fullName evidence="7">Uncharacterized protein</fullName>
    </submittedName>
</protein>
<evidence type="ECO:0000256" key="4">
    <source>
        <dbReference type="ARBA" id="ARBA00022989"/>
    </source>
</evidence>
<dbReference type="InterPro" id="IPR050833">
    <property type="entry name" value="Poly_Biosynth_Transport"/>
</dbReference>
<feature type="transmembrane region" description="Helical" evidence="6">
    <location>
        <begin position="348"/>
        <end position="369"/>
    </location>
</feature>
<dbReference type="HOGENOM" id="CLU_022017_1_1_9"/>
<feature type="transmembrane region" description="Helical" evidence="6">
    <location>
        <begin position="313"/>
        <end position="336"/>
    </location>
</feature>
<feature type="transmembrane region" description="Helical" evidence="6">
    <location>
        <begin position="115"/>
        <end position="135"/>
    </location>
</feature>
<keyword evidence="5 6" id="KW-0472">Membrane</keyword>
<feature type="transmembrane region" description="Helical" evidence="6">
    <location>
        <begin position="444"/>
        <end position="462"/>
    </location>
</feature>
<reference evidence="7 8" key="1">
    <citation type="journal article" date="2011" name="Microb. Cell Fact.">
        <title>Genomic analysis reveals Lactobacillus sanfranciscensis as stable element in traditional sourdoughs.</title>
        <authorList>
            <person name="Vogel R.F."/>
            <person name="Pavlovic M."/>
            <person name="Ehrmann M.A."/>
            <person name="Wiezer A."/>
            <person name="Liesegang H."/>
            <person name="Offschanka S."/>
            <person name="Voget S."/>
            <person name="Angelov A."/>
            <person name="Bocker G."/>
            <person name="Liebl W."/>
        </authorList>
    </citation>
    <scope>NUCLEOTIDE SEQUENCE [LARGE SCALE GENOMIC DNA]</scope>
    <source>
        <strain evidence="7 8">TMW 1.1304</strain>
    </source>
</reference>
<sequence length="560" mass="61774">MNNGFEEDVIQEELQDTESERAKGQMLKGSAWMTVGSILSRILGALYIIPWRLILGASLFPLANSLYTQGYNIYSFALIVAVAGIPSAISKQVAHYNALNEYGVGVQIYKKGLSLAILMGIVSALILWVAAPILTNGDKNVIPVIHSLAWAVLVIPTMSLTRGFFQGYNNMAPSAISQFVEQLARVIYMLLSAFLVLKVMHGSWVTAVSQSTFAACIGAIFGFLVLVWFYWKNRNYYQGLIKNSNNKLSVPTNQLYCEIISQATPFIILGAGVTIFSLIDQFTFFHIMRFATNFSEEVLQINYAIFAGNANKLTMIVVSLASSIGITVVPLLSEAFTKKNKKALKDSFSNALVLFEFVMIPASLGMAAIAGPLNRTFYGTANMDFSSNVLAFSSIESIPIGLFVVVAAIMQGVSQNKKAVKLFAYGTLAKFVTQYPLVYLFGAFGTLMSTMIGFFLATWLMIRALKHEFGIEKNMLQYESIQIIFYSIVMYFVALVSVYGLNWFFSLFTTPFSSIISLIVTGLASIFGAIVYAYFMLKTGLAEQVLGKRVGRLKAKFNIK</sequence>
<name>G2KVL0_FRUST</name>
<feature type="transmembrane region" description="Helical" evidence="6">
    <location>
        <begin position="141"/>
        <end position="165"/>
    </location>
</feature>
<keyword evidence="2" id="KW-1003">Cell membrane</keyword>
<dbReference type="STRING" id="714313.LSA_08480"/>
<evidence type="ECO:0000256" key="6">
    <source>
        <dbReference type="SAM" id="Phobius"/>
    </source>
</evidence>
<feature type="transmembrane region" description="Helical" evidence="6">
    <location>
        <begin position="422"/>
        <end position="438"/>
    </location>
</feature>
<dbReference type="EMBL" id="CP002461">
    <property type="protein sequence ID" value="AEN99254.1"/>
    <property type="molecule type" value="Genomic_DNA"/>
</dbReference>
<feature type="transmembrane region" description="Helical" evidence="6">
    <location>
        <begin position="389"/>
        <end position="410"/>
    </location>
</feature>
<dbReference type="RefSeq" id="WP_014082112.1">
    <property type="nucleotide sequence ID" value="NC_015978.1"/>
</dbReference>
<dbReference type="GO" id="GO:0005886">
    <property type="term" value="C:plasma membrane"/>
    <property type="evidence" value="ECO:0007669"/>
    <property type="project" value="UniProtKB-SubCell"/>
</dbReference>
<comment type="subcellular location">
    <subcellularLocation>
        <location evidence="1">Cell membrane</location>
        <topology evidence="1">Multi-pass membrane protein</topology>
    </subcellularLocation>
</comment>
<dbReference type="PANTHER" id="PTHR30250">
    <property type="entry name" value="PST FAMILY PREDICTED COLANIC ACID TRANSPORTER"/>
    <property type="match status" value="1"/>
</dbReference>
<dbReference type="eggNOG" id="COG2244">
    <property type="taxonomic scope" value="Bacteria"/>
</dbReference>
<evidence type="ECO:0000256" key="5">
    <source>
        <dbReference type="ARBA" id="ARBA00023136"/>
    </source>
</evidence>
<dbReference type="AlphaFoldDB" id="G2KVL0"/>
<dbReference type="Pfam" id="PF01943">
    <property type="entry name" value="Polysacc_synt"/>
    <property type="match status" value="1"/>
</dbReference>
<proteinExistence type="predicted"/>
<evidence type="ECO:0000313" key="7">
    <source>
        <dbReference type="EMBL" id="AEN99254.1"/>
    </source>
</evidence>
<keyword evidence="4 6" id="KW-1133">Transmembrane helix</keyword>
<feature type="transmembrane region" description="Helical" evidence="6">
    <location>
        <begin position="211"/>
        <end position="231"/>
    </location>
</feature>
<feature type="transmembrane region" description="Helical" evidence="6">
    <location>
        <begin position="483"/>
        <end position="505"/>
    </location>
</feature>
<evidence type="ECO:0000313" key="8">
    <source>
        <dbReference type="Proteomes" id="UP000001285"/>
    </source>
</evidence>
<feature type="transmembrane region" description="Helical" evidence="6">
    <location>
        <begin position="73"/>
        <end position="94"/>
    </location>
</feature>
<accession>G2KVL0</accession>
<feature type="transmembrane region" description="Helical" evidence="6">
    <location>
        <begin position="186"/>
        <end position="205"/>
    </location>
</feature>
<feature type="transmembrane region" description="Helical" evidence="6">
    <location>
        <begin position="511"/>
        <end position="535"/>
    </location>
</feature>
<dbReference type="KEGG" id="lsn:LSA_08480"/>
<evidence type="ECO:0000256" key="3">
    <source>
        <dbReference type="ARBA" id="ARBA00022692"/>
    </source>
</evidence>